<dbReference type="PROSITE" id="PS51186">
    <property type="entry name" value="GNAT"/>
    <property type="match status" value="1"/>
</dbReference>
<dbReference type="SUPFAM" id="SSF81901">
    <property type="entry name" value="HCP-like"/>
    <property type="match status" value="1"/>
</dbReference>
<protein>
    <recommendedName>
        <fullName evidence="1">N-acetyltransferase domain-containing protein</fullName>
    </recommendedName>
</protein>
<dbReference type="Gene3D" id="1.25.40.10">
    <property type="entry name" value="Tetratricopeptide repeat domain"/>
    <property type="match status" value="1"/>
</dbReference>
<dbReference type="RefSeq" id="WP_110072298.1">
    <property type="nucleotide sequence ID" value="NZ_CM009896.1"/>
</dbReference>
<dbReference type="Pfam" id="PF08238">
    <property type="entry name" value="Sel1"/>
    <property type="match status" value="2"/>
</dbReference>
<dbReference type="PANTHER" id="PTHR43628">
    <property type="entry name" value="ACTIVATOR OF C KINASE PROTEIN 1-RELATED"/>
    <property type="match status" value="1"/>
</dbReference>
<dbReference type="InterPro" id="IPR016181">
    <property type="entry name" value="Acyl_CoA_acyltransferase"/>
</dbReference>
<name>A0A317FZ12_BUTFI</name>
<sequence length="277" mass="31892">MGYYKECAELDRCHALDVYWENKEFEKWTKGYIEIADETEYPLADCQVGYAYLEGIGVPKEFEKGLFYTRRAADHGDRDAQYNLGCLYEEGTAVEKDLGKAIYWFDQAAKQNHNLAIAKMQNLNSDVCVVPFTVEYVDKVIEYEKQLRIEEPDTYFWEPDETYRKNLISSFSDPRFINSRSFLAVENGKVIGRIDALILSSLADADCSTAYLDWISVLKSKRHGKVAQKMLTTLQNVLKDKGIHLLIALMAGNDEAQRFYRNIENAAIHDEGVWMKV</sequence>
<dbReference type="GO" id="GO:0016747">
    <property type="term" value="F:acyltransferase activity, transferring groups other than amino-acyl groups"/>
    <property type="evidence" value="ECO:0007669"/>
    <property type="project" value="InterPro"/>
</dbReference>
<evidence type="ECO:0000313" key="3">
    <source>
        <dbReference type="Proteomes" id="UP000245488"/>
    </source>
</evidence>
<dbReference type="InterPro" id="IPR006597">
    <property type="entry name" value="Sel1-like"/>
</dbReference>
<dbReference type="PANTHER" id="PTHR43628:SF1">
    <property type="entry name" value="CHITIN SYNTHASE REGULATORY FACTOR 2-RELATED"/>
    <property type="match status" value="1"/>
</dbReference>
<gene>
    <name evidence="2" type="ORF">CPT75_04800</name>
</gene>
<organism evidence="2 3">
    <name type="scientific">Butyrivibrio fibrisolvens</name>
    <dbReference type="NCBI Taxonomy" id="831"/>
    <lineage>
        <taxon>Bacteria</taxon>
        <taxon>Bacillati</taxon>
        <taxon>Bacillota</taxon>
        <taxon>Clostridia</taxon>
        <taxon>Lachnospirales</taxon>
        <taxon>Lachnospiraceae</taxon>
        <taxon>Butyrivibrio</taxon>
    </lineage>
</organism>
<dbReference type="Gene3D" id="3.40.630.30">
    <property type="match status" value="1"/>
</dbReference>
<feature type="domain" description="N-acetyltransferase" evidence="1">
    <location>
        <begin position="127"/>
        <end position="277"/>
    </location>
</feature>
<evidence type="ECO:0000313" key="2">
    <source>
        <dbReference type="EMBL" id="PWT26487.1"/>
    </source>
</evidence>
<dbReference type="InterPro" id="IPR011990">
    <property type="entry name" value="TPR-like_helical_dom_sf"/>
</dbReference>
<keyword evidence="3" id="KW-1185">Reference proteome</keyword>
<dbReference type="CDD" id="cd04301">
    <property type="entry name" value="NAT_SF"/>
    <property type="match status" value="1"/>
</dbReference>
<evidence type="ECO:0000259" key="1">
    <source>
        <dbReference type="PROSITE" id="PS51186"/>
    </source>
</evidence>
<dbReference type="Pfam" id="PF00583">
    <property type="entry name" value="Acetyltransf_1"/>
    <property type="match status" value="1"/>
</dbReference>
<dbReference type="InterPro" id="IPR052945">
    <property type="entry name" value="Mitotic_Regulator"/>
</dbReference>
<dbReference type="EMBL" id="NXNG01000001">
    <property type="protein sequence ID" value="PWT26487.1"/>
    <property type="molecule type" value="Genomic_DNA"/>
</dbReference>
<dbReference type="InterPro" id="IPR000182">
    <property type="entry name" value="GNAT_dom"/>
</dbReference>
<comment type="caution">
    <text evidence="2">The sequence shown here is derived from an EMBL/GenBank/DDBJ whole genome shotgun (WGS) entry which is preliminary data.</text>
</comment>
<accession>A0A317FZ12</accession>
<reference evidence="2 3" key="1">
    <citation type="submission" date="2017-09" db="EMBL/GenBank/DDBJ databases">
        <title>High-quality draft genome sequence of Butyrivibrio fibrisolvens INBov1, isolated from cow rumen.</title>
        <authorList>
            <person name="Rodriguez Hernaez J."/>
            <person name="Rivarola M."/>
            <person name="Paniego N."/>
            <person name="Cravero S."/>
            <person name="Ceron Cucchi M."/>
            <person name="Martinez M.C."/>
        </authorList>
    </citation>
    <scope>NUCLEOTIDE SEQUENCE [LARGE SCALE GENOMIC DNA]</scope>
    <source>
        <strain evidence="2 3">INBov1</strain>
    </source>
</reference>
<dbReference type="SMART" id="SM00671">
    <property type="entry name" value="SEL1"/>
    <property type="match status" value="2"/>
</dbReference>
<dbReference type="Proteomes" id="UP000245488">
    <property type="component" value="Chromosome"/>
</dbReference>
<dbReference type="AlphaFoldDB" id="A0A317FZ12"/>
<dbReference type="SUPFAM" id="SSF55729">
    <property type="entry name" value="Acyl-CoA N-acyltransferases (Nat)"/>
    <property type="match status" value="1"/>
</dbReference>
<proteinExistence type="predicted"/>